<dbReference type="GO" id="GO:0016887">
    <property type="term" value="F:ATP hydrolysis activity"/>
    <property type="evidence" value="ECO:0007669"/>
    <property type="project" value="InterPro"/>
</dbReference>
<evidence type="ECO:0000313" key="4">
    <source>
        <dbReference type="EMBL" id="CQR73800.1"/>
    </source>
</evidence>
<keyword evidence="5" id="KW-1185">Reference proteome</keyword>
<dbReference type="RefSeq" id="WP_021166720.1">
    <property type="nucleotide sequence ID" value="NZ_CTRP01000009.1"/>
</dbReference>
<dbReference type="SUPFAM" id="SSF52540">
    <property type="entry name" value="P-loop containing nucleoside triphosphate hydrolases"/>
    <property type="match status" value="1"/>
</dbReference>
<dbReference type="CDD" id="cd00009">
    <property type="entry name" value="AAA"/>
    <property type="match status" value="1"/>
</dbReference>
<dbReference type="InterPro" id="IPR049945">
    <property type="entry name" value="AAA_22"/>
</dbReference>
<reference evidence="3" key="2">
    <citation type="submission" date="2015-03" db="EMBL/GenBank/DDBJ databases">
        <authorList>
            <person name="Murphy D."/>
        </authorList>
    </citation>
    <scope>NUCLEOTIDE SEQUENCE [LARGE SCALE GENOMIC DNA]</scope>
    <source>
        <strain evidence="3">Sporomusa ovata strain An4</strain>
    </source>
</reference>
<proteinExistence type="predicted"/>
<gene>
    <name evidence="4" type="ORF">SpAn4DRAFT_0262</name>
    <name evidence="3" type="ORF">SpAn4DRAFT_2779</name>
    <name evidence="2" type="ORF">SpAn4DRAFT_5028</name>
</gene>
<dbReference type="EMBL" id="CTRP01000014">
    <property type="protein sequence ID" value="CQR73800.1"/>
    <property type="molecule type" value="Genomic_DNA"/>
</dbReference>
<evidence type="ECO:0000313" key="3">
    <source>
        <dbReference type="EMBL" id="CQR72319.1"/>
    </source>
</evidence>
<organism evidence="3 5">
    <name type="scientific">Sporomusa ovata</name>
    <dbReference type="NCBI Taxonomy" id="2378"/>
    <lineage>
        <taxon>Bacteria</taxon>
        <taxon>Bacillati</taxon>
        <taxon>Bacillota</taxon>
        <taxon>Negativicutes</taxon>
        <taxon>Selenomonadales</taxon>
        <taxon>Sporomusaceae</taxon>
        <taxon>Sporomusa</taxon>
    </lineage>
</organism>
<sequence length="266" mass="30664">MYKAFFSMKHTPFTNSIPVDSLYMSDAVNESLGRLCYAAENQLFAVVTAEVGCGKTTLIRRLSKSLDPEEYLVLYLSDSQLTPRWFYNGLLQQLGAEGKFYRGDAKLSLHRQLEYMREVKHKKVLTIVDEAHLLKRETLEEIRFMLNYQMDSQNPMALILAGQNELWDKLNLQVYAAVRQRIDLKCNLPFLDRSQTEGYIKAHLVYADGQQDIFTDKAIDEIYKYSSGAFRAVNKVCMHSLLSAAQRNKKLIDEHLIHLVIESELP</sequence>
<accession>A0A0U1KYW0</accession>
<name>A0A0U1KYW0_9FIRM</name>
<feature type="domain" description="ORC1/DEAH AAA+ ATPase" evidence="1">
    <location>
        <begin position="41"/>
        <end position="170"/>
    </location>
</feature>
<dbReference type="InterPro" id="IPR027417">
    <property type="entry name" value="P-loop_NTPase"/>
</dbReference>
<evidence type="ECO:0000313" key="2">
    <source>
        <dbReference type="EMBL" id="CQR72139.1"/>
    </source>
</evidence>
<dbReference type="Pfam" id="PF13401">
    <property type="entry name" value="AAA_22"/>
    <property type="match status" value="1"/>
</dbReference>
<dbReference type="PANTHER" id="PTHR35894">
    <property type="entry name" value="GENERAL SECRETION PATHWAY PROTEIN A-RELATED"/>
    <property type="match status" value="1"/>
</dbReference>
<dbReference type="AlphaFoldDB" id="A0A0U1KYW0"/>
<evidence type="ECO:0000313" key="5">
    <source>
        <dbReference type="Proteomes" id="UP000049855"/>
    </source>
</evidence>
<protein>
    <recommendedName>
        <fullName evidence="1">ORC1/DEAH AAA+ ATPase domain-containing protein</fullName>
    </recommendedName>
</protein>
<dbReference type="Proteomes" id="UP000049855">
    <property type="component" value="Unassembled WGS sequence"/>
</dbReference>
<dbReference type="EMBL" id="CTRP01000009">
    <property type="protein sequence ID" value="CQR72139.1"/>
    <property type="molecule type" value="Genomic_DNA"/>
</dbReference>
<dbReference type="InterPro" id="IPR052026">
    <property type="entry name" value="ExeA_AAA_ATPase_DNA-bind"/>
</dbReference>
<evidence type="ECO:0000259" key="1">
    <source>
        <dbReference type="Pfam" id="PF13401"/>
    </source>
</evidence>
<dbReference type="Gene3D" id="3.40.50.300">
    <property type="entry name" value="P-loop containing nucleotide triphosphate hydrolases"/>
    <property type="match status" value="1"/>
</dbReference>
<reference evidence="5" key="1">
    <citation type="submission" date="2015-03" db="EMBL/GenBank/DDBJ databases">
        <authorList>
            <person name="Nijsse Bart"/>
        </authorList>
    </citation>
    <scope>NUCLEOTIDE SEQUENCE [LARGE SCALE GENOMIC DNA]</scope>
</reference>
<dbReference type="EMBL" id="CTRP01000010">
    <property type="protein sequence ID" value="CQR72319.1"/>
    <property type="molecule type" value="Genomic_DNA"/>
</dbReference>
<dbReference type="PANTHER" id="PTHR35894:SF1">
    <property type="entry name" value="PHOSPHORIBULOKINASE _ URIDINE KINASE FAMILY"/>
    <property type="match status" value="1"/>
</dbReference>